<dbReference type="PANTHER" id="PTHR10569">
    <property type="entry name" value="GLYCOGEN DEBRANCHING ENZYME"/>
    <property type="match status" value="1"/>
</dbReference>
<dbReference type="Pfam" id="PF14699">
    <property type="entry name" value="hGDE_N"/>
    <property type="match status" value="1"/>
</dbReference>
<dbReference type="GO" id="GO:0005980">
    <property type="term" value="P:glycogen catabolic process"/>
    <property type="evidence" value="ECO:0007669"/>
    <property type="project" value="InterPro"/>
</dbReference>
<feature type="non-terminal residue" evidence="3">
    <location>
        <position position="548"/>
    </location>
</feature>
<dbReference type="Pfam" id="PF14701">
    <property type="entry name" value="hDGE_amylase"/>
    <property type="match status" value="1"/>
</dbReference>
<dbReference type="GO" id="GO:0004134">
    <property type="term" value="F:4-alpha-glucanotransferase activity"/>
    <property type="evidence" value="ECO:0007669"/>
    <property type="project" value="InterPro"/>
</dbReference>
<evidence type="ECO:0000313" key="3">
    <source>
        <dbReference type="EMBL" id="KAF9995368.1"/>
    </source>
</evidence>
<dbReference type="Proteomes" id="UP000749646">
    <property type="component" value="Unassembled WGS sequence"/>
</dbReference>
<sequence>MAQYHRLPPPDVPYILRFKVIAGSLASNQGVVWTNYPPEGFAGMEPECEIKITGAGAYEYYVEHSPFLQDGTDVWTRSKTGFFVVDPRLTLNGSDGSDRTASLPLEGLVIESVVPKWMGRLSEWKPHLETISKSGYNMIHFVPLQHRGISNSPYSIYDQLRFDPHLFEDEDVEKSEEEQRGIVKDMVNEIETKYGALSLTDIVWNHTACNSTWLWDHPESGYNLDNSLHLIPAFELDTALLRFSSRIADPSSPFPSDIKTEQELKVITEELRKTVFADIKLWEFYVVDIILSLQEFRDGVEAMTHYAQDLFDHSALKKMTLKEKAETLAEAALTGVGTYGNRHHKKMTTSTALSFMSALLNLDLTNPKSFSVEAVCDEYKMILNEVNLEFYKIYDKDVDTIVDNIESRIKYIRLDEHGPKLGPITDENPLVETYFTRLPLNDRTKVHTPGSLALANNGWIWNADPLQDFAGEGSHAYLRREVIIWGDCVKLRYGKGPEDVPWLWQRMKEYTIQSARLFHGFRIDNCHSTPIHLAQYLLDAAREVRPNL</sequence>
<dbReference type="SUPFAM" id="SSF51445">
    <property type="entry name" value="(Trans)glycosidases"/>
    <property type="match status" value="1"/>
</dbReference>
<evidence type="ECO:0000259" key="1">
    <source>
        <dbReference type="Pfam" id="PF14699"/>
    </source>
</evidence>
<reference evidence="3" key="1">
    <citation type="journal article" date="2020" name="Fungal Divers.">
        <title>Resolving the Mortierellaceae phylogeny through synthesis of multi-gene phylogenetics and phylogenomics.</title>
        <authorList>
            <person name="Vandepol N."/>
            <person name="Liber J."/>
            <person name="Desiro A."/>
            <person name="Na H."/>
            <person name="Kennedy M."/>
            <person name="Barry K."/>
            <person name="Grigoriev I.V."/>
            <person name="Miller A.N."/>
            <person name="O'Donnell K."/>
            <person name="Stajich J.E."/>
            <person name="Bonito G."/>
        </authorList>
    </citation>
    <scope>NUCLEOTIDE SEQUENCE</scope>
    <source>
        <strain evidence="3">MES-2147</strain>
    </source>
</reference>
<dbReference type="FunFam" id="3.20.20.80:FF:000070">
    <property type="entry name" value="GDB1p Glycogen debranching enzyme"/>
    <property type="match status" value="1"/>
</dbReference>
<dbReference type="AlphaFoldDB" id="A0A9P6SRX2"/>
<comment type="caution">
    <text evidence="3">The sequence shown here is derived from an EMBL/GenBank/DDBJ whole genome shotgun (WGS) entry which is preliminary data.</text>
</comment>
<proteinExistence type="predicted"/>
<dbReference type="GO" id="GO:0004135">
    <property type="term" value="F:amylo-alpha-1,6-glucosidase activity"/>
    <property type="evidence" value="ECO:0007669"/>
    <property type="project" value="InterPro"/>
</dbReference>
<dbReference type="PANTHER" id="PTHR10569:SF2">
    <property type="entry name" value="GLYCOGEN DEBRANCHING ENZYME"/>
    <property type="match status" value="1"/>
</dbReference>
<dbReference type="InterPro" id="IPR029436">
    <property type="entry name" value="AGL_euk_N"/>
</dbReference>
<feature type="domain" description="Glycogen debranching enzyme glucanotransferase" evidence="2">
    <location>
        <begin position="102"/>
        <end position="548"/>
    </location>
</feature>
<dbReference type="InterPro" id="IPR010401">
    <property type="entry name" value="AGL/Gdb1"/>
</dbReference>
<organism evidence="3 4">
    <name type="scientific">Modicella reniformis</name>
    <dbReference type="NCBI Taxonomy" id="1440133"/>
    <lineage>
        <taxon>Eukaryota</taxon>
        <taxon>Fungi</taxon>
        <taxon>Fungi incertae sedis</taxon>
        <taxon>Mucoromycota</taxon>
        <taxon>Mortierellomycotina</taxon>
        <taxon>Mortierellomycetes</taxon>
        <taxon>Mortierellales</taxon>
        <taxon>Mortierellaceae</taxon>
        <taxon>Modicella</taxon>
    </lineage>
</organism>
<dbReference type="OrthoDB" id="2415854at2759"/>
<name>A0A9P6SRX2_9FUNG</name>
<feature type="domain" description="Eukaryotic glycogen debranching enzyme N-terminal" evidence="1">
    <location>
        <begin position="46"/>
        <end position="92"/>
    </location>
</feature>
<evidence type="ECO:0000259" key="2">
    <source>
        <dbReference type="Pfam" id="PF14701"/>
    </source>
</evidence>
<dbReference type="EMBL" id="JAAAHW010001367">
    <property type="protein sequence ID" value="KAF9995368.1"/>
    <property type="molecule type" value="Genomic_DNA"/>
</dbReference>
<accession>A0A9P6SRX2</accession>
<protein>
    <submittedName>
        <fullName evidence="3">Uncharacterized protein</fullName>
    </submittedName>
</protein>
<dbReference type="InterPro" id="IPR032792">
    <property type="entry name" value="AGL_glucanoTrfase"/>
</dbReference>
<gene>
    <name evidence="3" type="ORF">BGZ65_008979</name>
</gene>
<evidence type="ECO:0000313" key="4">
    <source>
        <dbReference type="Proteomes" id="UP000749646"/>
    </source>
</evidence>
<dbReference type="InterPro" id="IPR017853">
    <property type="entry name" value="GH"/>
</dbReference>
<dbReference type="Gene3D" id="3.20.20.80">
    <property type="entry name" value="Glycosidases"/>
    <property type="match status" value="1"/>
</dbReference>
<keyword evidence="4" id="KW-1185">Reference proteome</keyword>